<dbReference type="CDD" id="cd00082">
    <property type="entry name" value="HisKA"/>
    <property type="match status" value="1"/>
</dbReference>
<evidence type="ECO:0000259" key="7">
    <source>
        <dbReference type="PROSITE" id="PS50109"/>
    </source>
</evidence>
<comment type="caution">
    <text evidence="8">The sequence shown here is derived from an EMBL/GenBank/DDBJ whole genome shotgun (WGS) entry which is preliminary data.</text>
</comment>
<dbReference type="Pfam" id="PF02518">
    <property type="entry name" value="HATPase_c"/>
    <property type="match status" value="1"/>
</dbReference>
<dbReference type="SMART" id="SM00387">
    <property type="entry name" value="HATPase_c"/>
    <property type="match status" value="1"/>
</dbReference>
<keyword evidence="6" id="KW-0902">Two-component regulatory system</keyword>
<dbReference type="Gene3D" id="3.30.450.20">
    <property type="entry name" value="PAS domain"/>
    <property type="match status" value="2"/>
</dbReference>
<dbReference type="InterPro" id="IPR013655">
    <property type="entry name" value="PAS_fold_3"/>
</dbReference>
<dbReference type="Gene3D" id="3.30.565.10">
    <property type="entry name" value="Histidine kinase-like ATPase, C-terminal domain"/>
    <property type="match status" value="1"/>
</dbReference>
<dbReference type="Proteomes" id="UP000646365">
    <property type="component" value="Unassembled WGS sequence"/>
</dbReference>
<dbReference type="GO" id="GO:0009927">
    <property type="term" value="F:histidine phosphotransfer kinase activity"/>
    <property type="evidence" value="ECO:0007669"/>
    <property type="project" value="TreeGrafter"/>
</dbReference>
<dbReference type="EMBL" id="BMJQ01000004">
    <property type="protein sequence ID" value="GGF14174.1"/>
    <property type="molecule type" value="Genomic_DNA"/>
</dbReference>
<dbReference type="SUPFAM" id="SSF55785">
    <property type="entry name" value="PYP-like sensor domain (PAS domain)"/>
    <property type="match status" value="2"/>
</dbReference>
<evidence type="ECO:0000256" key="3">
    <source>
        <dbReference type="ARBA" id="ARBA00022553"/>
    </source>
</evidence>
<dbReference type="InterPro" id="IPR003594">
    <property type="entry name" value="HATPase_dom"/>
</dbReference>
<dbReference type="SUPFAM" id="SSF47384">
    <property type="entry name" value="Homodimeric domain of signal transducing histidine kinase"/>
    <property type="match status" value="1"/>
</dbReference>
<dbReference type="PANTHER" id="PTHR43047:SF72">
    <property type="entry name" value="OSMOSENSING HISTIDINE PROTEIN KINASE SLN1"/>
    <property type="match status" value="1"/>
</dbReference>
<name>A0A8J3E2Y9_9PROT</name>
<dbReference type="GO" id="GO:0000155">
    <property type="term" value="F:phosphorelay sensor kinase activity"/>
    <property type="evidence" value="ECO:0007669"/>
    <property type="project" value="InterPro"/>
</dbReference>
<dbReference type="Pfam" id="PF08447">
    <property type="entry name" value="PAS_3"/>
    <property type="match status" value="1"/>
</dbReference>
<dbReference type="InterPro" id="IPR003661">
    <property type="entry name" value="HisK_dim/P_dom"/>
</dbReference>
<evidence type="ECO:0000313" key="8">
    <source>
        <dbReference type="EMBL" id="GGF14174.1"/>
    </source>
</evidence>
<dbReference type="EC" id="2.7.13.3" evidence="2"/>
<dbReference type="CDD" id="cd16922">
    <property type="entry name" value="HATPase_EvgS-ArcB-TorS-like"/>
    <property type="match status" value="1"/>
</dbReference>
<dbReference type="AlphaFoldDB" id="A0A8J3E2Y9"/>
<dbReference type="FunFam" id="3.30.565.10:FF:000010">
    <property type="entry name" value="Sensor histidine kinase RcsC"/>
    <property type="match status" value="1"/>
</dbReference>
<comment type="catalytic activity">
    <reaction evidence="1">
        <text>ATP + protein L-histidine = ADP + protein N-phospho-L-histidine.</text>
        <dbReference type="EC" id="2.7.13.3"/>
    </reaction>
</comment>
<organism evidence="8 9">
    <name type="scientific">Aliidongia dinghuensis</name>
    <dbReference type="NCBI Taxonomy" id="1867774"/>
    <lineage>
        <taxon>Bacteria</taxon>
        <taxon>Pseudomonadati</taxon>
        <taxon>Pseudomonadota</taxon>
        <taxon>Alphaproteobacteria</taxon>
        <taxon>Rhodospirillales</taxon>
        <taxon>Dongiaceae</taxon>
        <taxon>Aliidongia</taxon>
    </lineage>
</organism>
<feature type="domain" description="Histidine kinase" evidence="7">
    <location>
        <begin position="450"/>
        <end position="671"/>
    </location>
</feature>
<evidence type="ECO:0000313" key="9">
    <source>
        <dbReference type="Proteomes" id="UP000646365"/>
    </source>
</evidence>
<dbReference type="Gene3D" id="1.10.287.130">
    <property type="match status" value="1"/>
</dbReference>
<dbReference type="InterPro" id="IPR035965">
    <property type="entry name" value="PAS-like_dom_sf"/>
</dbReference>
<dbReference type="SMART" id="SM00388">
    <property type="entry name" value="HisKA"/>
    <property type="match status" value="1"/>
</dbReference>
<gene>
    <name evidence="8" type="ORF">GCM10011611_19910</name>
</gene>
<accession>A0A8J3E2Y9</accession>
<dbReference type="InterPro" id="IPR004358">
    <property type="entry name" value="Sig_transdc_His_kin-like_C"/>
</dbReference>
<sequence length="674" mass="73721">MYLYRDATEFAAAEPPVAEPGTASLPALILKAYEDAASGGVLVIGTDRRILSRNRRFLDMWRLPEASAAEGAFWALLSGMGGLVSDPAVVLDRLRDPRAFCDEAGRLDGQVFRLIDGRTLEIAGRSLCGTADEAIGWVWYFRELEREARLAAALRKASASERKAIRNEARLRDAIETIPGGFVLFDAEERFVVCNEAYRAMWPGAAHLLVPGTPFVEILHGLWDAGFRGGPSNREDWIADRLERFRNPGGAYEQRRSNGGWLLVDERITAEGGVAGIRVDITDLKRREAQLQALNDALAQREAQLRHLCGNIPGIVLQMRVQVDGSVAVPFISDHVEDLCGLSPAAVMADPMRLFRAIHREDRQALTAASRTASREAAPWRSSFRVVHAESGAVTWLRGGFVPTPSPDGSILWDGVMVDVTLLKAHEEELSRAIDRAELANRAKTEFLANMSHELRTPLNAIIGFSEIMLSELFGPLGQQRYVDYARDMHASGQHLLAIINALLDVAKIEAGQMELDERAMSVRALVEDCLPFVREKATERGIELAVAVPDDLPRLSLDPVRMRQVLLNVLSNAVKFTEPGGTIAVAADRTAGGGLALRVADTGIGMTAEEVAVALQPFRQVDRALSRRYEGTGLGLPLAQRLAELHGGRLEIDSVPGEGTRVTILIPPERVLG</sequence>
<dbReference type="Pfam" id="PF00512">
    <property type="entry name" value="HisKA"/>
    <property type="match status" value="1"/>
</dbReference>
<evidence type="ECO:0000256" key="5">
    <source>
        <dbReference type="ARBA" id="ARBA00022777"/>
    </source>
</evidence>
<protein>
    <recommendedName>
        <fullName evidence="2">histidine kinase</fullName>
        <ecNumber evidence="2">2.7.13.3</ecNumber>
    </recommendedName>
</protein>
<evidence type="ECO:0000256" key="2">
    <source>
        <dbReference type="ARBA" id="ARBA00012438"/>
    </source>
</evidence>
<dbReference type="PROSITE" id="PS50109">
    <property type="entry name" value="HIS_KIN"/>
    <property type="match status" value="1"/>
</dbReference>
<dbReference type="PANTHER" id="PTHR43047">
    <property type="entry name" value="TWO-COMPONENT HISTIDINE PROTEIN KINASE"/>
    <property type="match status" value="1"/>
</dbReference>
<keyword evidence="4" id="KW-0808">Transferase</keyword>
<keyword evidence="3" id="KW-0597">Phosphoprotein</keyword>
<proteinExistence type="predicted"/>
<evidence type="ECO:0000256" key="6">
    <source>
        <dbReference type="ARBA" id="ARBA00023012"/>
    </source>
</evidence>
<evidence type="ECO:0000256" key="4">
    <source>
        <dbReference type="ARBA" id="ARBA00022679"/>
    </source>
</evidence>
<dbReference type="InterPro" id="IPR036097">
    <property type="entry name" value="HisK_dim/P_sf"/>
</dbReference>
<keyword evidence="9" id="KW-1185">Reference proteome</keyword>
<dbReference type="PRINTS" id="PR00344">
    <property type="entry name" value="BCTRLSENSOR"/>
</dbReference>
<dbReference type="SUPFAM" id="SSF55874">
    <property type="entry name" value="ATPase domain of HSP90 chaperone/DNA topoisomerase II/histidine kinase"/>
    <property type="match status" value="1"/>
</dbReference>
<evidence type="ECO:0000256" key="1">
    <source>
        <dbReference type="ARBA" id="ARBA00000085"/>
    </source>
</evidence>
<keyword evidence="5" id="KW-0418">Kinase</keyword>
<dbReference type="InterPro" id="IPR005467">
    <property type="entry name" value="His_kinase_dom"/>
</dbReference>
<dbReference type="Pfam" id="PF12860">
    <property type="entry name" value="PAS_7"/>
    <property type="match status" value="1"/>
</dbReference>
<reference evidence="8" key="1">
    <citation type="journal article" date="2014" name="Int. J. Syst. Evol. Microbiol.">
        <title>Complete genome sequence of Corynebacterium casei LMG S-19264T (=DSM 44701T), isolated from a smear-ripened cheese.</title>
        <authorList>
            <consortium name="US DOE Joint Genome Institute (JGI-PGF)"/>
            <person name="Walter F."/>
            <person name="Albersmeier A."/>
            <person name="Kalinowski J."/>
            <person name="Ruckert C."/>
        </authorList>
    </citation>
    <scope>NUCLEOTIDE SEQUENCE</scope>
    <source>
        <strain evidence="8">CGMCC 1.15725</strain>
    </source>
</reference>
<reference evidence="8" key="2">
    <citation type="submission" date="2020-09" db="EMBL/GenBank/DDBJ databases">
        <authorList>
            <person name="Sun Q."/>
            <person name="Zhou Y."/>
        </authorList>
    </citation>
    <scope>NUCLEOTIDE SEQUENCE</scope>
    <source>
        <strain evidence="8">CGMCC 1.15725</strain>
    </source>
</reference>
<dbReference type="InterPro" id="IPR036890">
    <property type="entry name" value="HATPase_C_sf"/>
</dbReference>
<dbReference type="GO" id="GO:0005886">
    <property type="term" value="C:plasma membrane"/>
    <property type="evidence" value="ECO:0007669"/>
    <property type="project" value="TreeGrafter"/>
</dbReference>